<reference evidence="2 3" key="1">
    <citation type="submission" date="2016-10" db="EMBL/GenBank/DDBJ databases">
        <authorList>
            <person name="de Groot N.N."/>
        </authorList>
    </citation>
    <scope>NUCLEOTIDE SEQUENCE [LARGE SCALE GENOMIC DNA]</scope>
    <source>
        <strain evidence="2 3">CGMCC 4.7037</strain>
    </source>
</reference>
<evidence type="ECO:0000313" key="2">
    <source>
        <dbReference type="EMBL" id="SEG96989.1"/>
    </source>
</evidence>
<dbReference type="InterPro" id="IPR046256">
    <property type="entry name" value="DUF6289"/>
</dbReference>
<accession>A0A1H6EJF2</accession>
<dbReference type="Proteomes" id="UP000236732">
    <property type="component" value="Unassembled WGS sequence"/>
</dbReference>
<protein>
    <recommendedName>
        <fullName evidence="4">Peptidase inhibitor family I36</fullName>
    </recommendedName>
</protein>
<evidence type="ECO:0000313" key="3">
    <source>
        <dbReference type="Proteomes" id="UP000236732"/>
    </source>
</evidence>
<keyword evidence="1" id="KW-0732">Signal</keyword>
<evidence type="ECO:0008006" key="4">
    <source>
        <dbReference type="Google" id="ProtNLM"/>
    </source>
</evidence>
<evidence type="ECO:0000256" key="1">
    <source>
        <dbReference type="SAM" id="SignalP"/>
    </source>
</evidence>
<dbReference type="EMBL" id="FNVT01000010">
    <property type="protein sequence ID" value="SEG96989.1"/>
    <property type="molecule type" value="Genomic_DNA"/>
</dbReference>
<feature type="signal peptide" evidence="1">
    <location>
        <begin position="1"/>
        <end position="20"/>
    </location>
</feature>
<dbReference type="RefSeq" id="WP_103959767.1">
    <property type="nucleotide sequence ID" value="NZ_FNVT01000010.1"/>
</dbReference>
<dbReference type="AlphaFoldDB" id="A0A1H6EJF2"/>
<dbReference type="Pfam" id="PF19806">
    <property type="entry name" value="DUF6289"/>
    <property type="match status" value="1"/>
</dbReference>
<gene>
    <name evidence="2" type="ORF">SAMN05444920_110176</name>
</gene>
<sequence length="77" mass="8384">MIRRALLATLLALAAVSVAAAPAQARACKHGYTCVTVWYSDSTRTVVVGEKYEDCEGNAEMWGTRSGYVTFDESPCY</sequence>
<dbReference type="OrthoDB" id="3543232at2"/>
<name>A0A1H6EJF2_9ACTN</name>
<proteinExistence type="predicted"/>
<organism evidence="2 3">
    <name type="scientific">Nonomuraea solani</name>
    <dbReference type="NCBI Taxonomy" id="1144553"/>
    <lineage>
        <taxon>Bacteria</taxon>
        <taxon>Bacillati</taxon>
        <taxon>Actinomycetota</taxon>
        <taxon>Actinomycetes</taxon>
        <taxon>Streptosporangiales</taxon>
        <taxon>Streptosporangiaceae</taxon>
        <taxon>Nonomuraea</taxon>
    </lineage>
</organism>
<feature type="chain" id="PRO_5039486927" description="Peptidase inhibitor family I36" evidence="1">
    <location>
        <begin position="21"/>
        <end position="77"/>
    </location>
</feature>
<keyword evidence="3" id="KW-1185">Reference proteome</keyword>